<gene>
    <name evidence="7" type="ORF">FHR33_008254</name>
</gene>
<keyword evidence="1" id="KW-0805">Transcription regulation</keyword>
<evidence type="ECO:0000256" key="3">
    <source>
        <dbReference type="ARBA" id="ARBA00023163"/>
    </source>
</evidence>
<keyword evidence="2 4" id="KW-0238">DNA-binding</keyword>
<dbReference type="EMBL" id="JACIBV010000001">
    <property type="protein sequence ID" value="MBB3732394.1"/>
    <property type="molecule type" value="Genomic_DNA"/>
</dbReference>
<dbReference type="PANTHER" id="PTHR30055:SF234">
    <property type="entry name" value="HTH-TYPE TRANSCRIPTIONAL REGULATOR BETI"/>
    <property type="match status" value="1"/>
</dbReference>
<dbReference type="GeneID" id="95394437"/>
<dbReference type="Proteomes" id="UP000579945">
    <property type="component" value="Unassembled WGS sequence"/>
</dbReference>
<accession>A0A7W5VIY5</accession>
<name>A0A7W5VIY5_9ACTN</name>
<protein>
    <submittedName>
        <fullName evidence="7">AcrR family transcriptional regulator</fullName>
    </submittedName>
</protein>
<dbReference type="SUPFAM" id="SSF48498">
    <property type="entry name" value="Tetracyclin repressor-like, C-terminal domain"/>
    <property type="match status" value="1"/>
</dbReference>
<organism evidence="7 8">
    <name type="scientific">Nonomuraea dietziae</name>
    <dbReference type="NCBI Taxonomy" id="65515"/>
    <lineage>
        <taxon>Bacteria</taxon>
        <taxon>Bacillati</taxon>
        <taxon>Actinomycetota</taxon>
        <taxon>Actinomycetes</taxon>
        <taxon>Streptosporangiales</taxon>
        <taxon>Streptosporangiaceae</taxon>
        <taxon>Nonomuraea</taxon>
    </lineage>
</organism>
<dbReference type="Pfam" id="PF21597">
    <property type="entry name" value="TetR_C_43"/>
    <property type="match status" value="1"/>
</dbReference>
<evidence type="ECO:0000256" key="2">
    <source>
        <dbReference type="ARBA" id="ARBA00023125"/>
    </source>
</evidence>
<dbReference type="AlphaFoldDB" id="A0A7W5VIY5"/>
<feature type="DNA-binding region" description="H-T-H motif" evidence="4">
    <location>
        <begin position="37"/>
        <end position="56"/>
    </location>
</feature>
<dbReference type="PRINTS" id="PR00455">
    <property type="entry name" value="HTHTETR"/>
</dbReference>
<evidence type="ECO:0000313" key="8">
    <source>
        <dbReference type="Proteomes" id="UP000579945"/>
    </source>
</evidence>
<dbReference type="InterPro" id="IPR049445">
    <property type="entry name" value="TetR_SbtR-like_C"/>
</dbReference>
<dbReference type="GO" id="GO:0003700">
    <property type="term" value="F:DNA-binding transcription factor activity"/>
    <property type="evidence" value="ECO:0007669"/>
    <property type="project" value="TreeGrafter"/>
</dbReference>
<dbReference type="PROSITE" id="PS50977">
    <property type="entry name" value="HTH_TETR_2"/>
    <property type="match status" value="1"/>
</dbReference>
<proteinExistence type="predicted"/>
<dbReference type="PANTHER" id="PTHR30055">
    <property type="entry name" value="HTH-TYPE TRANSCRIPTIONAL REGULATOR RUTR"/>
    <property type="match status" value="1"/>
</dbReference>
<comment type="caution">
    <text evidence="7">The sequence shown here is derived from an EMBL/GenBank/DDBJ whole genome shotgun (WGS) entry which is preliminary data.</text>
</comment>
<dbReference type="RefSeq" id="WP_221241435.1">
    <property type="nucleotide sequence ID" value="NZ_JACIBV010000001.1"/>
</dbReference>
<dbReference type="InterPro" id="IPR050109">
    <property type="entry name" value="HTH-type_TetR-like_transc_reg"/>
</dbReference>
<evidence type="ECO:0000256" key="5">
    <source>
        <dbReference type="SAM" id="MobiDB-lite"/>
    </source>
</evidence>
<evidence type="ECO:0000256" key="1">
    <source>
        <dbReference type="ARBA" id="ARBA00023015"/>
    </source>
</evidence>
<dbReference type="SUPFAM" id="SSF46689">
    <property type="entry name" value="Homeodomain-like"/>
    <property type="match status" value="1"/>
</dbReference>
<evidence type="ECO:0000259" key="6">
    <source>
        <dbReference type="PROSITE" id="PS50977"/>
    </source>
</evidence>
<feature type="region of interest" description="Disordered" evidence="5">
    <location>
        <begin position="206"/>
        <end position="235"/>
    </location>
</feature>
<dbReference type="InterPro" id="IPR009057">
    <property type="entry name" value="Homeodomain-like_sf"/>
</dbReference>
<feature type="domain" description="HTH tetR-type" evidence="6">
    <location>
        <begin position="15"/>
        <end position="74"/>
    </location>
</feature>
<evidence type="ECO:0000256" key="4">
    <source>
        <dbReference type="PROSITE-ProRule" id="PRU00335"/>
    </source>
</evidence>
<dbReference type="Gene3D" id="1.10.357.10">
    <property type="entry name" value="Tetracycline Repressor, domain 2"/>
    <property type="match status" value="1"/>
</dbReference>
<reference evidence="7 8" key="1">
    <citation type="submission" date="2020-08" db="EMBL/GenBank/DDBJ databases">
        <title>Sequencing the genomes of 1000 actinobacteria strains.</title>
        <authorList>
            <person name="Klenk H.-P."/>
        </authorList>
    </citation>
    <scope>NUCLEOTIDE SEQUENCE [LARGE SCALE GENOMIC DNA]</scope>
    <source>
        <strain evidence="7 8">DSM 44320</strain>
    </source>
</reference>
<dbReference type="GO" id="GO:0000976">
    <property type="term" value="F:transcription cis-regulatory region binding"/>
    <property type="evidence" value="ECO:0007669"/>
    <property type="project" value="TreeGrafter"/>
</dbReference>
<keyword evidence="3" id="KW-0804">Transcription</keyword>
<sequence length="235" mass="24691">MSAPGNRGRRQAEAERNDRALLQAAREVLAADGAHASVASIAARAGVGIGSLYRRYRTKEELFQRLSALSLEHWNEAAERGLADDDPWRGLKGFITACVEFGQGSLSPVAGTIEVTEQMAASSARGDELLAALVARAHEAGVLRADVTAVDISLLIEQLGTSPLLDQLRKQGRDDLVGAAMEARARLVTIAVDGLRAVHTEPLPGGAPSGGLFTERWARAPEPPATGARGSGRAG</sequence>
<dbReference type="InterPro" id="IPR001647">
    <property type="entry name" value="HTH_TetR"/>
</dbReference>
<keyword evidence="8" id="KW-1185">Reference proteome</keyword>
<dbReference type="Pfam" id="PF00440">
    <property type="entry name" value="TetR_N"/>
    <property type="match status" value="1"/>
</dbReference>
<dbReference type="InterPro" id="IPR036271">
    <property type="entry name" value="Tet_transcr_reg_TetR-rel_C_sf"/>
</dbReference>
<evidence type="ECO:0000313" key="7">
    <source>
        <dbReference type="EMBL" id="MBB3732394.1"/>
    </source>
</evidence>